<evidence type="ECO:0000313" key="2">
    <source>
        <dbReference type="Proteomes" id="UP000578531"/>
    </source>
</evidence>
<gene>
    <name evidence="1" type="ORF">HO173_011234</name>
</gene>
<sequence>MALSTHPFNRVDFKPVQSVWRIENALGRGLRKEANGITPRLNSEFVVSVIEGPLKIEGAYSHGNCLDRSSQVRPRSLRVLHPRNLGFKENLDETLNLLRDNRFIVLVRQYEVLEVARRTAHTAVFRW</sequence>
<evidence type="ECO:0000313" key="1">
    <source>
        <dbReference type="EMBL" id="KAF6229804.1"/>
    </source>
</evidence>
<organism evidence="1 2">
    <name type="scientific">Letharia columbiana</name>
    <dbReference type="NCBI Taxonomy" id="112416"/>
    <lineage>
        <taxon>Eukaryota</taxon>
        <taxon>Fungi</taxon>
        <taxon>Dikarya</taxon>
        <taxon>Ascomycota</taxon>
        <taxon>Pezizomycotina</taxon>
        <taxon>Lecanoromycetes</taxon>
        <taxon>OSLEUM clade</taxon>
        <taxon>Lecanoromycetidae</taxon>
        <taxon>Lecanorales</taxon>
        <taxon>Lecanorineae</taxon>
        <taxon>Parmeliaceae</taxon>
        <taxon>Letharia</taxon>
    </lineage>
</organism>
<protein>
    <submittedName>
        <fullName evidence="1">Uncharacterized protein</fullName>
    </submittedName>
</protein>
<dbReference type="EMBL" id="JACCJC010000068">
    <property type="protein sequence ID" value="KAF6229804.1"/>
    <property type="molecule type" value="Genomic_DNA"/>
</dbReference>
<reference evidence="1 2" key="1">
    <citation type="journal article" date="2020" name="Genomics">
        <title>Complete, high-quality genomes from long-read metagenomic sequencing of two wolf lichen thalli reveals enigmatic genome architecture.</title>
        <authorList>
            <person name="McKenzie S.K."/>
            <person name="Walston R.F."/>
            <person name="Allen J.L."/>
        </authorList>
    </citation>
    <scope>NUCLEOTIDE SEQUENCE [LARGE SCALE GENOMIC DNA]</scope>
    <source>
        <strain evidence="1">WasteWater2</strain>
    </source>
</reference>
<dbReference type="GeneID" id="59292877"/>
<name>A0A8H6FJR6_9LECA</name>
<keyword evidence="2" id="KW-1185">Reference proteome</keyword>
<comment type="caution">
    <text evidence="1">The sequence shown here is derived from an EMBL/GenBank/DDBJ whole genome shotgun (WGS) entry which is preliminary data.</text>
</comment>
<dbReference type="RefSeq" id="XP_037159996.1">
    <property type="nucleotide sequence ID" value="XM_037313115.1"/>
</dbReference>
<dbReference type="AlphaFoldDB" id="A0A8H6FJR6"/>
<accession>A0A8H6FJR6</accession>
<dbReference type="Proteomes" id="UP000578531">
    <property type="component" value="Unassembled WGS sequence"/>
</dbReference>
<proteinExistence type="predicted"/>